<dbReference type="AlphaFoldDB" id="A0AAN7VEB1"/>
<dbReference type="InterPro" id="IPR033336">
    <property type="entry name" value="SAXO1/2"/>
</dbReference>
<name>A0AAN7VEB1_9COLE</name>
<gene>
    <name evidence="3" type="ORF">RI129_008526</name>
</gene>
<evidence type="ECO:0000313" key="3">
    <source>
        <dbReference type="EMBL" id="KAK5642359.1"/>
    </source>
</evidence>
<comment type="caution">
    <text evidence="3">The sequence shown here is derived from an EMBL/GenBank/DDBJ whole genome shotgun (WGS) entry which is preliminary data.</text>
</comment>
<dbReference type="PANTHER" id="PTHR31516">
    <property type="entry name" value="STABILIZER OF AXONEMAL MICROTUBULES 2"/>
    <property type="match status" value="1"/>
</dbReference>
<comment type="similarity">
    <text evidence="1">Belongs to the FAM154 family.</text>
</comment>
<feature type="region of interest" description="Disordered" evidence="2">
    <location>
        <begin position="509"/>
        <end position="528"/>
    </location>
</feature>
<proteinExistence type="inferred from homology"/>
<sequence length="619" mass="72012">MEVKDESENSEDEELNKHIISRRHLYRRPTQLKLEGNIWNATESAEKFVQYLLTEKTKLLRHPTTLKMEGDMEIKTESRDKYIPYESQIRPALLKTDTNLHLEGIMAISTENRDKFLPLELLPRPPLSKRNTNLHMEGDMHFGSENRDKFLPLELLPRPPLTKRSTNLHLEGDMDVHSEYKDIFVEYKDLERIRPTFPIHNLKSDGFLQTETEKASKFVKHDIQPVIPSLRNYEIGKRINLGDEPIVKNAEYKSKFVRHPRIERSAQKPKENLKLEGTFAVSTENNTQFVAKPASKSALKKTGTNLHMEGKIDLNPEYKNAYVNFYKDANGKIDIVKDPNSQRARRQHLKSEGDMETNPEYKSAFVDFPRQRPSNRKPDGHMHMEGNISNMTEKRAQFIEHPMCKPHLLKRQTELKLEGPFECYPEYRRAYIDYVMRDNAAERQPRLPESLNPQRRRIFDDGIEEPSVTAAETTLAVDNNRRHRSLSPTPKSSGKNNLSKVETRLFGPKLPHYSYSKSAPRPKPPVTNMHERLSRASRRFGSTELVEDLAYVPPIDSLTLRIARYGDEDKKRDKHSFVVLGNFDIQSCTDTNNNNRFGSKQLFKEQKWMPSWYSTSSNK</sequence>
<dbReference type="GO" id="GO:0005856">
    <property type="term" value="C:cytoskeleton"/>
    <property type="evidence" value="ECO:0007669"/>
    <property type="project" value="TreeGrafter"/>
</dbReference>
<dbReference type="EMBL" id="JAVRBK010000006">
    <property type="protein sequence ID" value="KAK5642359.1"/>
    <property type="molecule type" value="Genomic_DNA"/>
</dbReference>
<feature type="compositionally biased region" description="Polar residues" evidence="2">
    <location>
        <begin position="486"/>
        <end position="500"/>
    </location>
</feature>
<protein>
    <submittedName>
        <fullName evidence="3">Uncharacterized protein</fullName>
    </submittedName>
</protein>
<feature type="region of interest" description="Disordered" evidence="2">
    <location>
        <begin position="475"/>
        <end position="500"/>
    </location>
</feature>
<reference evidence="3 4" key="1">
    <citation type="journal article" date="2024" name="Insects">
        <title>An Improved Chromosome-Level Genome Assembly of the Firefly Pyrocoelia pectoralis.</title>
        <authorList>
            <person name="Fu X."/>
            <person name="Meyer-Rochow V.B."/>
            <person name="Ballantyne L."/>
            <person name="Zhu X."/>
        </authorList>
    </citation>
    <scope>NUCLEOTIDE SEQUENCE [LARGE SCALE GENOMIC DNA]</scope>
    <source>
        <strain evidence="3">XCY_ONT2</strain>
    </source>
</reference>
<organism evidence="3 4">
    <name type="scientific">Pyrocoelia pectoralis</name>
    <dbReference type="NCBI Taxonomy" id="417401"/>
    <lineage>
        <taxon>Eukaryota</taxon>
        <taxon>Metazoa</taxon>
        <taxon>Ecdysozoa</taxon>
        <taxon>Arthropoda</taxon>
        <taxon>Hexapoda</taxon>
        <taxon>Insecta</taxon>
        <taxon>Pterygota</taxon>
        <taxon>Neoptera</taxon>
        <taxon>Endopterygota</taxon>
        <taxon>Coleoptera</taxon>
        <taxon>Polyphaga</taxon>
        <taxon>Elateriformia</taxon>
        <taxon>Elateroidea</taxon>
        <taxon>Lampyridae</taxon>
        <taxon>Lampyrinae</taxon>
        <taxon>Pyrocoelia</taxon>
    </lineage>
</organism>
<dbReference type="PANTHER" id="PTHR31516:SF17">
    <property type="entry name" value="STABILIZER OF AXONEMAL MICROTUBULES 2"/>
    <property type="match status" value="1"/>
</dbReference>
<dbReference type="GO" id="GO:0008017">
    <property type="term" value="F:microtubule binding"/>
    <property type="evidence" value="ECO:0007669"/>
    <property type="project" value="InterPro"/>
</dbReference>
<keyword evidence="4" id="KW-1185">Reference proteome</keyword>
<evidence type="ECO:0000256" key="2">
    <source>
        <dbReference type="SAM" id="MobiDB-lite"/>
    </source>
</evidence>
<dbReference type="Proteomes" id="UP001329430">
    <property type="component" value="Chromosome 6"/>
</dbReference>
<evidence type="ECO:0000256" key="1">
    <source>
        <dbReference type="ARBA" id="ARBA00008738"/>
    </source>
</evidence>
<accession>A0AAN7VEB1</accession>
<evidence type="ECO:0000313" key="4">
    <source>
        <dbReference type="Proteomes" id="UP001329430"/>
    </source>
</evidence>